<proteinExistence type="inferred from homology"/>
<keyword evidence="4" id="KW-0378">Hydrolase</keyword>
<keyword evidence="7" id="KW-0106">Calcium</keyword>
<dbReference type="STRING" id="1073089.A0A1L9RC63"/>
<dbReference type="GO" id="GO:0046872">
    <property type="term" value="F:metal ion binding"/>
    <property type="evidence" value="ECO:0007669"/>
    <property type="project" value="UniProtKB-KW"/>
</dbReference>
<keyword evidence="6 9" id="KW-0472">Membrane</keyword>
<keyword evidence="3 9" id="KW-0812">Transmembrane</keyword>
<dbReference type="GeneID" id="63747262"/>
<dbReference type="InterPro" id="IPR008901">
    <property type="entry name" value="ACER"/>
</dbReference>
<evidence type="ECO:0000256" key="7">
    <source>
        <dbReference type="PIRSR" id="PIRSR608901-1"/>
    </source>
</evidence>
<keyword evidence="11" id="KW-1185">Reference proteome</keyword>
<feature type="binding site" evidence="8">
    <location>
        <position position="201"/>
    </location>
    <ligand>
        <name>Zn(2+)</name>
        <dbReference type="ChEBI" id="CHEBI:29105"/>
        <note>catalytic</note>
    </ligand>
</feature>
<feature type="transmembrane region" description="Helical" evidence="9">
    <location>
        <begin position="149"/>
        <end position="171"/>
    </location>
</feature>
<feature type="binding site" evidence="7">
    <location>
        <position position="25"/>
    </location>
    <ligand>
        <name>Ca(2+)</name>
        <dbReference type="ChEBI" id="CHEBI:29108"/>
    </ligand>
</feature>
<comment type="cofactor">
    <cofactor evidence="8">
        <name>Zn(2+)</name>
        <dbReference type="ChEBI" id="CHEBI:29105"/>
    </cofactor>
</comment>
<dbReference type="GO" id="GO:0046513">
    <property type="term" value="P:ceramide biosynthetic process"/>
    <property type="evidence" value="ECO:0007669"/>
    <property type="project" value="TreeGrafter"/>
</dbReference>
<evidence type="ECO:0000256" key="9">
    <source>
        <dbReference type="SAM" id="Phobius"/>
    </source>
</evidence>
<accession>A0A1L9RC63</accession>
<feature type="transmembrane region" description="Helical" evidence="9">
    <location>
        <begin position="122"/>
        <end position="142"/>
    </location>
</feature>
<dbReference type="GO" id="GO:0046514">
    <property type="term" value="P:ceramide catabolic process"/>
    <property type="evidence" value="ECO:0007669"/>
    <property type="project" value="TreeGrafter"/>
</dbReference>
<dbReference type="GO" id="GO:0016811">
    <property type="term" value="F:hydrolase activity, acting on carbon-nitrogen (but not peptide) bonds, in linear amides"/>
    <property type="evidence" value="ECO:0007669"/>
    <property type="project" value="InterPro"/>
</dbReference>
<evidence type="ECO:0000256" key="8">
    <source>
        <dbReference type="PIRSR" id="PIRSR608901-2"/>
    </source>
</evidence>
<feature type="binding site" evidence="7">
    <location>
        <position position="36"/>
    </location>
    <ligand>
        <name>Ca(2+)</name>
        <dbReference type="ChEBI" id="CHEBI:29108"/>
    </ligand>
</feature>
<feature type="transmembrane region" description="Helical" evidence="9">
    <location>
        <begin position="69"/>
        <end position="88"/>
    </location>
</feature>
<dbReference type="AlphaFoldDB" id="A0A1L9RC63"/>
<evidence type="ECO:0000256" key="2">
    <source>
        <dbReference type="ARBA" id="ARBA00009780"/>
    </source>
</evidence>
<evidence type="ECO:0008006" key="12">
    <source>
        <dbReference type="Google" id="ProtNLM"/>
    </source>
</evidence>
<keyword evidence="7" id="KW-0479">Metal-binding</keyword>
<evidence type="ECO:0000256" key="6">
    <source>
        <dbReference type="ARBA" id="ARBA00023136"/>
    </source>
</evidence>
<sequence>MATMLTESPNTPFWGPPTAQANFCEEDYVVTRYIAEFINTMTNLTYILYALYGIHRLRQKANSNILRALPYWGLMGVGICSGIFHTSLKYHTQMMDDLSMLLTTTPILHRVLTVGVERGNSILVAILLGSILTTIVIFHVATDELLLHSLFFVGSIAVIAIFHLGYFVWIVDRWACGFLKEVRAAVGLPWAFLFELHGWWHIFTGMGAYIFIAAIDHLTSNDSDEEIEKAIAWPGPWASRSSFAGKFEIGPQAGLKRE</sequence>
<dbReference type="Proteomes" id="UP000184383">
    <property type="component" value="Unassembled WGS sequence"/>
</dbReference>
<dbReference type="Pfam" id="PF05875">
    <property type="entry name" value="Ceramidase"/>
    <property type="match status" value="1"/>
</dbReference>
<dbReference type="PANTHER" id="PTHR46187">
    <property type="entry name" value="ALKALINE CERAMIDASE 3"/>
    <property type="match status" value="1"/>
</dbReference>
<evidence type="ECO:0000256" key="1">
    <source>
        <dbReference type="ARBA" id="ARBA00004141"/>
    </source>
</evidence>
<evidence type="ECO:0000256" key="4">
    <source>
        <dbReference type="ARBA" id="ARBA00022801"/>
    </source>
</evidence>
<evidence type="ECO:0000256" key="3">
    <source>
        <dbReference type="ARBA" id="ARBA00022692"/>
    </source>
</evidence>
<comment type="subcellular location">
    <subcellularLocation>
        <location evidence="1">Membrane</location>
        <topology evidence="1">Multi-pass membrane protein</topology>
    </subcellularLocation>
</comment>
<gene>
    <name evidence="10" type="ORF">ASPWEDRAFT_175783</name>
</gene>
<keyword evidence="8" id="KW-0862">Zinc</keyword>
<organism evidence="10 11">
    <name type="scientific">Aspergillus wentii DTO 134E9</name>
    <dbReference type="NCBI Taxonomy" id="1073089"/>
    <lineage>
        <taxon>Eukaryota</taxon>
        <taxon>Fungi</taxon>
        <taxon>Dikarya</taxon>
        <taxon>Ascomycota</taxon>
        <taxon>Pezizomycotina</taxon>
        <taxon>Eurotiomycetes</taxon>
        <taxon>Eurotiomycetidae</taxon>
        <taxon>Eurotiales</taxon>
        <taxon>Aspergillaceae</taxon>
        <taxon>Aspergillus</taxon>
        <taxon>Aspergillus subgen. Cremei</taxon>
    </lineage>
</organism>
<feature type="binding site" evidence="8">
    <location>
        <position position="197"/>
    </location>
    <ligand>
        <name>Zn(2+)</name>
        <dbReference type="ChEBI" id="CHEBI:29105"/>
        <note>catalytic</note>
    </ligand>
</feature>
<name>A0A1L9RC63_ASPWE</name>
<dbReference type="RefSeq" id="XP_040686179.1">
    <property type="nucleotide sequence ID" value="XM_040831414.1"/>
</dbReference>
<dbReference type="VEuPathDB" id="FungiDB:ASPWEDRAFT_175783"/>
<feature type="transmembrane region" description="Helical" evidence="9">
    <location>
        <begin position="37"/>
        <end position="57"/>
    </location>
</feature>
<evidence type="ECO:0000313" key="10">
    <source>
        <dbReference type="EMBL" id="OJJ32502.1"/>
    </source>
</evidence>
<comment type="similarity">
    <text evidence="2">Belongs to the alkaline ceramidase family.</text>
</comment>
<dbReference type="GO" id="GO:0005789">
    <property type="term" value="C:endoplasmic reticulum membrane"/>
    <property type="evidence" value="ECO:0007669"/>
    <property type="project" value="TreeGrafter"/>
</dbReference>
<feature type="transmembrane region" description="Helical" evidence="9">
    <location>
        <begin position="198"/>
        <end position="215"/>
    </location>
</feature>
<reference evidence="11" key="1">
    <citation type="journal article" date="2017" name="Genome Biol.">
        <title>Comparative genomics reveals high biological diversity and specific adaptations in the industrially and medically important fungal genus Aspergillus.</title>
        <authorList>
            <person name="de Vries R.P."/>
            <person name="Riley R."/>
            <person name="Wiebenga A."/>
            <person name="Aguilar-Osorio G."/>
            <person name="Amillis S."/>
            <person name="Uchima C.A."/>
            <person name="Anderluh G."/>
            <person name="Asadollahi M."/>
            <person name="Askin M."/>
            <person name="Barry K."/>
            <person name="Battaglia E."/>
            <person name="Bayram O."/>
            <person name="Benocci T."/>
            <person name="Braus-Stromeyer S.A."/>
            <person name="Caldana C."/>
            <person name="Canovas D."/>
            <person name="Cerqueira G.C."/>
            <person name="Chen F."/>
            <person name="Chen W."/>
            <person name="Choi C."/>
            <person name="Clum A."/>
            <person name="Dos Santos R.A."/>
            <person name="Damasio A.R."/>
            <person name="Diallinas G."/>
            <person name="Emri T."/>
            <person name="Fekete E."/>
            <person name="Flipphi M."/>
            <person name="Freyberg S."/>
            <person name="Gallo A."/>
            <person name="Gournas C."/>
            <person name="Habgood R."/>
            <person name="Hainaut M."/>
            <person name="Harispe M.L."/>
            <person name="Henrissat B."/>
            <person name="Hilden K.S."/>
            <person name="Hope R."/>
            <person name="Hossain A."/>
            <person name="Karabika E."/>
            <person name="Karaffa L."/>
            <person name="Karanyi Z."/>
            <person name="Krasevec N."/>
            <person name="Kuo A."/>
            <person name="Kusch H."/>
            <person name="LaButti K."/>
            <person name="Lagendijk E.L."/>
            <person name="Lapidus A."/>
            <person name="Levasseur A."/>
            <person name="Lindquist E."/>
            <person name="Lipzen A."/>
            <person name="Logrieco A.F."/>
            <person name="MacCabe A."/>
            <person name="Maekelae M.R."/>
            <person name="Malavazi I."/>
            <person name="Melin P."/>
            <person name="Meyer V."/>
            <person name="Mielnichuk N."/>
            <person name="Miskei M."/>
            <person name="Molnar A.P."/>
            <person name="Mule G."/>
            <person name="Ngan C.Y."/>
            <person name="Orejas M."/>
            <person name="Orosz E."/>
            <person name="Ouedraogo J.P."/>
            <person name="Overkamp K.M."/>
            <person name="Park H.-S."/>
            <person name="Perrone G."/>
            <person name="Piumi F."/>
            <person name="Punt P.J."/>
            <person name="Ram A.F."/>
            <person name="Ramon A."/>
            <person name="Rauscher S."/>
            <person name="Record E."/>
            <person name="Riano-Pachon D.M."/>
            <person name="Robert V."/>
            <person name="Roehrig J."/>
            <person name="Ruller R."/>
            <person name="Salamov A."/>
            <person name="Salih N.S."/>
            <person name="Samson R.A."/>
            <person name="Sandor E."/>
            <person name="Sanguinetti M."/>
            <person name="Schuetze T."/>
            <person name="Sepcic K."/>
            <person name="Shelest E."/>
            <person name="Sherlock G."/>
            <person name="Sophianopoulou V."/>
            <person name="Squina F.M."/>
            <person name="Sun H."/>
            <person name="Susca A."/>
            <person name="Todd R.B."/>
            <person name="Tsang A."/>
            <person name="Unkles S.E."/>
            <person name="van de Wiele N."/>
            <person name="van Rossen-Uffink D."/>
            <person name="Oliveira J.V."/>
            <person name="Vesth T.C."/>
            <person name="Visser J."/>
            <person name="Yu J.-H."/>
            <person name="Zhou M."/>
            <person name="Andersen M.R."/>
            <person name="Archer D.B."/>
            <person name="Baker S.E."/>
            <person name="Benoit I."/>
            <person name="Brakhage A.A."/>
            <person name="Braus G.H."/>
            <person name="Fischer R."/>
            <person name="Frisvad J.C."/>
            <person name="Goldman G.H."/>
            <person name="Houbraken J."/>
            <person name="Oakley B."/>
            <person name="Pocsi I."/>
            <person name="Scazzocchio C."/>
            <person name="Seiboth B."/>
            <person name="vanKuyk P.A."/>
            <person name="Wortman J."/>
            <person name="Dyer P.S."/>
            <person name="Grigoriev I.V."/>
        </authorList>
    </citation>
    <scope>NUCLEOTIDE SEQUENCE [LARGE SCALE GENOMIC DNA]</scope>
    <source>
        <strain evidence="11">DTO 134E9</strain>
    </source>
</reference>
<feature type="binding site" evidence="8">
    <location>
        <position position="85"/>
    </location>
    <ligand>
        <name>Zn(2+)</name>
        <dbReference type="ChEBI" id="CHEBI:29105"/>
        <note>catalytic</note>
    </ligand>
</feature>
<evidence type="ECO:0000313" key="11">
    <source>
        <dbReference type="Proteomes" id="UP000184383"/>
    </source>
</evidence>
<protein>
    <recommendedName>
        <fullName evidence="12">Alkaline phytoceramidase</fullName>
    </recommendedName>
</protein>
<dbReference type="OrthoDB" id="187171at2759"/>
<keyword evidence="5 9" id="KW-1133">Transmembrane helix</keyword>
<dbReference type="PANTHER" id="PTHR46187:SF1">
    <property type="entry name" value="ALKALINE PHYTOCERAMIDASE"/>
    <property type="match status" value="1"/>
</dbReference>
<dbReference type="EMBL" id="KV878215">
    <property type="protein sequence ID" value="OJJ32502.1"/>
    <property type="molecule type" value="Genomic_DNA"/>
</dbReference>
<evidence type="ECO:0000256" key="5">
    <source>
        <dbReference type="ARBA" id="ARBA00022989"/>
    </source>
</evidence>